<feature type="repeat" description="TPR" evidence="8">
    <location>
        <begin position="7"/>
        <end position="40"/>
    </location>
</feature>
<keyword evidence="8" id="KW-0802">TPR repeat</keyword>
<keyword evidence="11" id="KW-1185">Reference proteome</keyword>
<dbReference type="PANTHER" id="PTHR45994:SF2">
    <property type="entry name" value="PROTEIN UNC-45 HOMOLOG B"/>
    <property type="match status" value="1"/>
</dbReference>
<dbReference type="Pfam" id="PF13181">
    <property type="entry name" value="TPR_8"/>
    <property type="match status" value="1"/>
</dbReference>
<organism evidence="10 11">
    <name type="scientific">Acipenser ruthenus</name>
    <name type="common">Sterlet sturgeon</name>
    <dbReference type="NCBI Taxonomy" id="7906"/>
    <lineage>
        <taxon>Eukaryota</taxon>
        <taxon>Metazoa</taxon>
        <taxon>Chordata</taxon>
        <taxon>Craniata</taxon>
        <taxon>Vertebrata</taxon>
        <taxon>Euteleostomi</taxon>
        <taxon>Actinopterygii</taxon>
        <taxon>Chondrostei</taxon>
        <taxon>Acipenseriformes</taxon>
        <taxon>Acipenseridae</taxon>
        <taxon>Acipenser</taxon>
    </lineage>
</organism>
<keyword evidence="6" id="KW-0221">Differentiation</keyword>
<dbReference type="PROSITE" id="PS50005">
    <property type="entry name" value="TPR"/>
    <property type="match status" value="1"/>
</dbReference>
<dbReference type="EMBL" id="SCEB01002236">
    <property type="protein sequence ID" value="RXM95609.1"/>
    <property type="molecule type" value="Genomic_DNA"/>
</dbReference>
<evidence type="ECO:0000256" key="5">
    <source>
        <dbReference type="ARBA" id="ARBA00022737"/>
    </source>
</evidence>
<gene>
    <name evidence="10" type="ORF">EOD39_16670</name>
</gene>
<dbReference type="PANTHER" id="PTHR45994">
    <property type="entry name" value="FI21225P1"/>
    <property type="match status" value="1"/>
</dbReference>
<dbReference type="GO" id="GO:0048471">
    <property type="term" value="C:perinuclear region of cytoplasm"/>
    <property type="evidence" value="ECO:0007669"/>
    <property type="project" value="UniProtKB-SubCell"/>
</dbReference>
<keyword evidence="2" id="KW-0217">Developmental protein</keyword>
<evidence type="ECO:0000256" key="6">
    <source>
        <dbReference type="ARBA" id="ARBA00022782"/>
    </source>
</evidence>
<evidence type="ECO:0000256" key="4">
    <source>
        <dbReference type="ARBA" id="ARBA00022541"/>
    </source>
</evidence>
<dbReference type="Gene3D" id="1.25.10.10">
    <property type="entry name" value="Leucine-rich Repeat Variant"/>
    <property type="match status" value="3"/>
</dbReference>
<name>A0A444V594_ACIRT</name>
<evidence type="ECO:0000256" key="8">
    <source>
        <dbReference type="PROSITE-ProRule" id="PRU00339"/>
    </source>
</evidence>
<reference evidence="10 11" key="1">
    <citation type="submission" date="2019-01" db="EMBL/GenBank/DDBJ databases">
        <title>Draft Genome and Complete Hox-Cluster Characterization of the Sterlet Sturgeon (Acipenser ruthenus).</title>
        <authorList>
            <person name="Wei Q."/>
        </authorList>
    </citation>
    <scope>NUCLEOTIDE SEQUENCE [LARGE SCALE GENOMIC DNA]</scope>
    <source>
        <strain evidence="10">WHYD16114868_AA</strain>
        <tissue evidence="10">Blood</tissue>
    </source>
</reference>
<dbReference type="Gene3D" id="1.25.40.10">
    <property type="entry name" value="Tetratricopeptide repeat domain"/>
    <property type="match status" value="1"/>
</dbReference>
<comment type="caution">
    <text evidence="10">The sequence shown here is derived from an EMBL/GenBank/DDBJ whole genome shotgun (WGS) entry which is preliminary data.</text>
</comment>
<dbReference type="InterPro" id="IPR024660">
    <property type="entry name" value="UCS_central_dom"/>
</dbReference>
<feature type="domain" description="UNC-45/Cro1/She4 central" evidence="9">
    <location>
        <begin position="287"/>
        <end position="432"/>
    </location>
</feature>
<evidence type="ECO:0000259" key="9">
    <source>
        <dbReference type="Pfam" id="PF11701"/>
    </source>
</evidence>
<evidence type="ECO:0000313" key="11">
    <source>
        <dbReference type="Proteomes" id="UP000289886"/>
    </source>
</evidence>
<keyword evidence="5" id="KW-0677">Repeat</keyword>
<accession>A0A444V594</accession>
<dbReference type="FunFam" id="1.25.40.10:FF:000025">
    <property type="entry name" value="Unc-45 myosin chaperone B"/>
    <property type="match status" value="1"/>
</dbReference>
<dbReference type="InterPro" id="IPR011989">
    <property type="entry name" value="ARM-like"/>
</dbReference>
<comment type="subcellular location">
    <subcellularLocation>
        <location evidence="1">Cytoplasm</location>
        <location evidence="1">Perinuclear region</location>
    </subcellularLocation>
</comment>
<keyword evidence="3" id="KW-0963">Cytoplasm</keyword>
<proteinExistence type="predicted"/>
<dbReference type="InterPro" id="IPR016024">
    <property type="entry name" value="ARM-type_fold"/>
</dbReference>
<dbReference type="Proteomes" id="UP000289886">
    <property type="component" value="Unassembled WGS sequence"/>
</dbReference>
<dbReference type="SMART" id="SM00028">
    <property type="entry name" value="TPR"/>
    <property type="match status" value="3"/>
</dbReference>
<evidence type="ECO:0000256" key="2">
    <source>
        <dbReference type="ARBA" id="ARBA00022473"/>
    </source>
</evidence>
<dbReference type="GO" id="GO:0007517">
    <property type="term" value="P:muscle organ development"/>
    <property type="evidence" value="ECO:0007669"/>
    <property type="project" value="UniProtKB-KW"/>
</dbReference>
<keyword evidence="4" id="KW-0517">Myogenesis</keyword>
<dbReference type="GO" id="GO:0051879">
    <property type="term" value="F:Hsp90 protein binding"/>
    <property type="evidence" value="ECO:0007669"/>
    <property type="project" value="TreeGrafter"/>
</dbReference>
<sequence>MNQMEDPIQLKDEGNTYFQANDYENAIQSYTNALKLSKDKKLLGILYRNRAACYLKKENYAQAASDASRAIDIDASDIKALYRRCQALEKVGKLDQAFKDVQRCATIEPKNQTFLETLRRLGSEIQEKLKVQFSTDSRVKQMFEILLGEETDKEKREKAANNLIVLAREDAGAERIFQNNGINLLMELIKTKNPEMILAAIRTFSGMCTGHKARATAILHLIGIEKICSIMAIDHEEIALATCNLFQTICDSLSGEDKKEHGNEEALVLGLKKILKVAGQLVDLPDHLPMTENTQLIASILLNKLYDDLRCDPERDNFRVTCEEYVTGKFDPNNMEKNLHAIQTVSGLLQGPFDVGNKIAGLTGVMEMMVALCGSDREIDQLVAVEALIHASTKMSKATFIITNGVSLLKDIYKKTKNEKIKIRALVGLCKLGSAGGDDYALRQFAEGSTEKLAKQCRKWLCNPNIDVRTRKWAVEGLAYLTMDADVKDDFVEDEPALQAMFELTKSTDKTILYAVASTLVNCTNSYDKKEIMPELVQLAKFSKQHVPEQHPKDKKDFIEKRVKRLLKAGVISALTCMVKADSAILTDPTKELLASVLLNTGQKMASYQVIIWLDPKEFSEVAEC</sequence>
<protein>
    <submittedName>
        <fullName evidence="10">Protein unc-45-like B</fullName>
    </submittedName>
</protein>
<keyword evidence="7" id="KW-0143">Chaperone</keyword>
<dbReference type="AlphaFoldDB" id="A0A444V594"/>
<dbReference type="SUPFAM" id="SSF48371">
    <property type="entry name" value="ARM repeat"/>
    <property type="match status" value="1"/>
</dbReference>
<evidence type="ECO:0000256" key="7">
    <source>
        <dbReference type="ARBA" id="ARBA00023186"/>
    </source>
</evidence>
<dbReference type="GO" id="GO:0030154">
    <property type="term" value="P:cell differentiation"/>
    <property type="evidence" value="ECO:0007669"/>
    <property type="project" value="UniProtKB-KW"/>
</dbReference>
<dbReference type="Pfam" id="PF11701">
    <property type="entry name" value="UNC45-central"/>
    <property type="match status" value="1"/>
</dbReference>
<evidence type="ECO:0000256" key="1">
    <source>
        <dbReference type="ARBA" id="ARBA00004556"/>
    </source>
</evidence>
<dbReference type="InterPro" id="IPR011990">
    <property type="entry name" value="TPR-like_helical_dom_sf"/>
</dbReference>
<evidence type="ECO:0000313" key="10">
    <source>
        <dbReference type="EMBL" id="RXM95609.1"/>
    </source>
</evidence>
<dbReference type="InterPro" id="IPR019734">
    <property type="entry name" value="TPR_rpt"/>
</dbReference>
<dbReference type="SUPFAM" id="SSF48452">
    <property type="entry name" value="TPR-like"/>
    <property type="match status" value="1"/>
</dbReference>
<evidence type="ECO:0000256" key="3">
    <source>
        <dbReference type="ARBA" id="ARBA00022490"/>
    </source>
</evidence>